<dbReference type="AlphaFoldDB" id="A0A645EMP4"/>
<reference evidence="1" key="1">
    <citation type="submission" date="2019-08" db="EMBL/GenBank/DDBJ databases">
        <authorList>
            <person name="Kucharzyk K."/>
            <person name="Murdoch R.W."/>
            <person name="Higgins S."/>
            <person name="Loffler F."/>
        </authorList>
    </citation>
    <scope>NUCLEOTIDE SEQUENCE</scope>
</reference>
<accession>A0A645EMP4</accession>
<comment type="caution">
    <text evidence="1">The sequence shown here is derived from an EMBL/GenBank/DDBJ whole genome shotgun (WGS) entry which is preliminary data.</text>
</comment>
<sequence length="66" mass="7542">MLVIFRITAYPFDAASIHFFKKNRHFMDKGIRTGMDTTLRRILDGIVSLLADGHLNSFNDFLPADV</sequence>
<gene>
    <name evidence="1" type="ORF">SDC9_150300</name>
</gene>
<name>A0A645EMP4_9ZZZZ</name>
<organism evidence="1">
    <name type="scientific">bioreactor metagenome</name>
    <dbReference type="NCBI Taxonomy" id="1076179"/>
    <lineage>
        <taxon>unclassified sequences</taxon>
        <taxon>metagenomes</taxon>
        <taxon>ecological metagenomes</taxon>
    </lineage>
</organism>
<dbReference type="EMBL" id="VSSQ01049015">
    <property type="protein sequence ID" value="MPN03077.1"/>
    <property type="molecule type" value="Genomic_DNA"/>
</dbReference>
<protein>
    <submittedName>
        <fullName evidence="1">Uncharacterized protein</fullName>
    </submittedName>
</protein>
<proteinExistence type="predicted"/>
<evidence type="ECO:0000313" key="1">
    <source>
        <dbReference type="EMBL" id="MPN03077.1"/>
    </source>
</evidence>